<comment type="caution">
    <text evidence="2">The sequence shown here is derived from an EMBL/GenBank/DDBJ whole genome shotgun (WGS) entry which is preliminary data.</text>
</comment>
<feature type="domain" description="Integrase catalytic" evidence="1">
    <location>
        <begin position="212"/>
        <end position="380"/>
    </location>
</feature>
<dbReference type="PANTHER" id="PTHR46889:SF4">
    <property type="entry name" value="TRANSPOSASE INSO FOR INSERTION SEQUENCE ELEMENT IS911B-RELATED"/>
    <property type="match status" value="1"/>
</dbReference>
<dbReference type="PROSITE" id="PS50994">
    <property type="entry name" value="INTEGRASE"/>
    <property type="match status" value="1"/>
</dbReference>
<dbReference type="Pfam" id="PF01527">
    <property type="entry name" value="HTH_Tnp_1"/>
    <property type="match status" value="1"/>
</dbReference>
<dbReference type="SUPFAM" id="SSF46689">
    <property type="entry name" value="Homeodomain-like"/>
    <property type="match status" value="1"/>
</dbReference>
<proteinExistence type="predicted"/>
<dbReference type="Gene3D" id="3.30.420.10">
    <property type="entry name" value="Ribonuclease H-like superfamily/Ribonuclease H"/>
    <property type="match status" value="1"/>
</dbReference>
<dbReference type="Pfam" id="PF00665">
    <property type="entry name" value="rve"/>
    <property type="match status" value="1"/>
</dbReference>
<reference evidence="2 3" key="1">
    <citation type="journal article" date="2018" name="Nat. Biotechnol.">
        <title>A standardized bacterial taxonomy based on genome phylogeny substantially revises the tree of life.</title>
        <authorList>
            <person name="Parks D.H."/>
            <person name="Chuvochina M."/>
            <person name="Waite D.W."/>
            <person name="Rinke C."/>
            <person name="Skarshewski A."/>
            <person name="Chaumeil P.A."/>
            <person name="Hugenholtz P."/>
        </authorList>
    </citation>
    <scope>NUCLEOTIDE SEQUENCE [LARGE SCALE GENOMIC DNA]</scope>
    <source>
        <strain evidence="2">UBA9359</strain>
    </source>
</reference>
<dbReference type="InterPro" id="IPR025948">
    <property type="entry name" value="HTH-like_dom"/>
</dbReference>
<dbReference type="InterPro" id="IPR036397">
    <property type="entry name" value="RNaseH_sf"/>
</dbReference>
<dbReference type="InterPro" id="IPR009057">
    <property type="entry name" value="Homeodomain-like_sf"/>
</dbReference>
<sequence length="386" mass="45991">MKKRYYSPELKEQAVRLSYQRENIKELADELGIEVQRIYKWRKAAQTTTLPKPERPIPDDTLEIKRLRKALKEKELELEIFKKGRTHLLQERWEIYGFIASYRHLYSIEKMCKVFKVSRSSFYRWYTAGPSKRVLEYSLFTDLIKKEFDLSKHRYGATRIAAQLKRKGYGISRGRVAKIMKANHWFSKHKKKFRVTTDSNHGYVVCRNLLNRDFNPGRLNATWVSDITYIPTHQGWLYLTTIIDLFDRQVIGWSLSTNLHTDQTIIPAWKMAVSKRKINMDLIFHSDRGIQYASKTFRTIIKSNPLVTQSMSRKGNCWDNSVAESFFKTLKVELIYDDNFKTIEQAKTSIFEYIEIWYNRKRLHSYLGYKTPCEMEQEFYQFNNVA</sequence>
<evidence type="ECO:0000259" key="1">
    <source>
        <dbReference type="PROSITE" id="PS50994"/>
    </source>
</evidence>
<dbReference type="InterPro" id="IPR012337">
    <property type="entry name" value="RNaseH-like_sf"/>
</dbReference>
<name>A0A3D5IZI6_9FLAO</name>
<dbReference type="SUPFAM" id="SSF53098">
    <property type="entry name" value="Ribonuclease H-like"/>
    <property type="match status" value="1"/>
</dbReference>
<dbReference type="InterPro" id="IPR050900">
    <property type="entry name" value="Transposase_IS3/IS150/IS904"/>
</dbReference>
<dbReference type="NCBIfam" id="NF033516">
    <property type="entry name" value="transpos_IS3"/>
    <property type="match status" value="1"/>
</dbReference>
<dbReference type="Proteomes" id="UP000264330">
    <property type="component" value="Unassembled WGS sequence"/>
</dbReference>
<dbReference type="Pfam" id="PF13276">
    <property type="entry name" value="HTH_21"/>
    <property type="match status" value="1"/>
</dbReference>
<evidence type="ECO:0000313" key="2">
    <source>
        <dbReference type="EMBL" id="HCV81114.1"/>
    </source>
</evidence>
<accession>A0A3D5IZI6</accession>
<dbReference type="GO" id="GO:0004803">
    <property type="term" value="F:transposase activity"/>
    <property type="evidence" value="ECO:0007669"/>
    <property type="project" value="InterPro"/>
</dbReference>
<dbReference type="InterPro" id="IPR002514">
    <property type="entry name" value="Transposase_8"/>
</dbReference>
<dbReference type="Pfam" id="PF13333">
    <property type="entry name" value="rve_2"/>
    <property type="match status" value="1"/>
</dbReference>
<dbReference type="AlphaFoldDB" id="A0A3D5IZI6"/>
<dbReference type="InterPro" id="IPR048020">
    <property type="entry name" value="Transpos_IS3"/>
</dbReference>
<dbReference type="PANTHER" id="PTHR46889">
    <property type="entry name" value="TRANSPOSASE INSF FOR INSERTION SEQUENCE IS3B-RELATED"/>
    <property type="match status" value="1"/>
</dbReference>
<dbReference type="EMBL" id="DPMF01000205">
    <property type="protein sequence ID" value="HCV81114.1"/>
    <property type="molecule type" value="Genomic_DNA"/>
</dbReference>
<gene>
    <name evidence="2" type="ORF">DGQ38_08705</name>
</gene>
<evidence type="ECO:0000313" key="3">
    <source>
        <dbReference type="Proteomes" id="UP000264330"/>
    </source>
</evidence>
<protein>
    <submittedName>
        <fullName evidence="2">IS3 family transposase</fullName>
    </submittedName>
</protein>
<dbReference type="InterPro" id="IPR001584">
    <property type="entry name" value="Integrase_cat-core"/>
</dbReference>
<dbReference type="GO" id="GO:0006313">
    <property type="term" value="P:DNA transposition"/>
    <property type="evidence" value="ECO:0007669"/>
    <property type="project" value="InterPro"/>
</dbReference>
<organism evidence="2 3">
    <name type="scientific">Zunongwangia profunda</name>
    <dbReference type="NCBI Taxonomy" id="398743"/>
    <lineage>
        <taxon>Bacteria</taxon>
        <taxon>Pseudomonadati</taxon>
        <taxon>Bacteroidota</taxon>
        <taxon>Flavobacteriia</taxon>
        <taxon>Flavobacteriales</taxon>
        <taxon>Flavobacteriaceae</taxon>
        <taxon>Zunongwangia</taxon>
    </lineage>
</organism>
<dbReference type="GO" id="GO:0003677">
    <property type="term" value="F:DNA binding"/>
    <property type="evidence" value="ECO:0007669"/>
    <property type="project" value="InterPro"/>
</dbReference>
<dbReference type="RefSeq" id="WP_273300583.1">
    <property type="nucleotide sequence ID" value="NZ_CAJXAW010000053.1"/>
</dbReference>
<dbReference type="Gene3D" id="1.10.10.60">
    <property type="entry name" value="Homeodomain-like"/>
    <property type="match status" value="1"/>
</dbReference>
<dbReference type="GO" id="GO:0015074">
    <property type="term" value="P:DNA integration"/>
    <property type="evidence" value="ECO:0007669"/>
    <property type="project" value="InterPro"/>
</dbReference>